<keyword evidence="2" id="KW-1185">Reference proteome</keyword>
<dbReference type="AlphaFoldDB" id="A0AAD3SH59"/>
<accession>A0AAD3SH59</accession>
<dbReference type="Proteomes" id="UP001279734">
    <property type="component" value="Unassembled WGS sequence"/>
</dbReference>
<gene>
    <name evidence="1" type="ORF">Nepgr_012232</name>
</gene>
<comment type="caution">
    <text evidence="1">The sequence shown here is derived from an EMBL/GenBank/DDBJ whole genome shotgun (WGS) entry which is preliminary data.</text>
</comment>
<sequence length="59" mass="6330">MQRGGIRGCSAICCSPGQGNEAEDADWPVLGASCENLAVDGERTNWKGSFKFSLLLINR</sequence>
<evidence type="ECO:0000313" key="1">
    <source>
        <dbReference type="EMBL" id="GMH10391.1"/>
    </source>
</evidence>
<dbReference type="EMBL" id="BSYO01000010">
    <property type="protein sequence ID" value="GMH10391.1"/>
    <property type="molecule type" value="Genomic_DNA"/>
</dbReference>
<organism evidence="1 2">
    <name type="scientific">Nepenthes gracilis</name>
    <name type="common">Slender pitcher plant</name>
    <dbReference type="NCBI Taxonomy" id="150966"/>
    <lineage>
        <taxon>Eukaryota</taxon>
        <taxon>Viridiplantae</taxon>
        <taxon>Streptophyta</taxon>
        <taxon>Embryophyta</taxon>
        <taxon>Tracheophyta</taxon>
        <taxon>Spermatophyta</taxon>
        <taxon>Magnoliopsida</taxon>
        <taxon>eudicotyledons</taxon>
        <taxon>Gunneridae</taxon>
        <taxon>Pentapetalae</taxon>
        <taxon>Caryophyllales</taxon>
        <taxon>Nepenthaceae</taxon>
        <taxon>Nepenthes</taxon>
    </lineage>
</organism>
<protein>
    <submittedName>
        <fullName evidence="1">Uncharacterized protein</fullName>
    </submittedName>
</protein>
<name>A0AAD3SH59_NEPGR</name>
<proteinExistence type="predicted"/>
<evidence type="ECO:0000313" key="2">
    <source>
        <dbReference type="Proteomes" id="UP001279734"/>
    </source>
</evidence>
<reference evidence="1" key="1">
    <citation type="submission" date="2023-05" db="EMBL/GenBank/DDBJ databases">
        <title>Nepenthes gracilis genome sequencing.</title>
        <authorList>
            <person name="Fukushima K."/>
        </authorList>
    </citation>
    <scope>NUCLEOTIDE SEQUENCE</scope>
    <source>
        <strain evidence="1">SING2019-196</strain>
    </source>
</reference>